<evidence type="ECO:0000256" key="3">
    <source>
        <dbReference type="ARBA" id="ARBA00016337"/>
    </source>
</evidence>
<evidence type="ECO:0000256" key="5">
    <source>
        <dbReference type="ARBA" id="ARBA00022679"/>
    </source>
</evidence>
<keyword evidence="8" id="KW-0460">Magnesium</keyword>
<dbReference type="SUPFAM" id="SSF143631">
    <property type="entry name" value="ApbE-like"/>
    <property type="match status" value="1"/>
</dbReference>
<comment type="caution">
    <text evidence="11">The sequence shown here is derived from an EMBL/GenBank/DDBJ whole genome shotgun (WGS) entry which is preliminary data.</text>
</comment>
<dbReference type="EC" id="2.7.1.180" evidence="2"/>
<evidence type="ECO:0000256" key="10">
    <source>
        <dbReference type="ARBA" id="ARBA00048540"/>
    </source>
</evidence>
<reference evidence="12" key="1">
    <citation type="journal article" date="2019" name="Int. J. Syst. Evol. Microbiol.">
        <title>The Global Catalogue of Microorganisms (GCM) 10K type strain sequencing project: providing services to taxonomists for standard genome sequencing and annotation.</title>
        <authorList>
            <consortium name="The Broad Institute Genomics Platform"/>
            <consortium name="The Broad Institute Genome Sequencing Center for Infectious Disease"/>
            <person name="Wu L."/>
            <person name="Ma J."/>
        </authorList>
    </citation>
    <scope>NUCLEOTIDE SEQUENCE [LARGE SCALE GENOMIC DNA]</scope>
    <source>
        <strain evidence="12">CGMCC 4.6997</strain>
    </source>
</reference>
<dbReference type="InterPro" id="IPR024932">
    <property type="entry name" value="ApbE"/>
</dbReference>
<keyword evidence="4" id="KW-0285">Flavoprotein</keyword>
<accession>A0ABW0NW18</accession>
<keyword evidence="6" id="KW-0479">Metal-binding</keyword>
<name>A0ABW0NW18_9MICO</name>
<comment type="catalytic activity">
    <reaction evidence="10">
        <text>L-threonyl-[protein] + FAD = FMN-L-threonyl-[protein] + AMP + H(+)</text>
        <dbReference type="Rhea" id="RHEA:36847"/>
        <dbReference type="Rhea" id="RHEA-COMP:11060"/>
        <dbReference type="Rhea" id="RHEA-COMP:11061"/>
        <dbReference type="ChEBI" id="CHEBI:15378"/>
        <dbReference type="ChEBI" id="CHEBI:30013"/>
        <dbReference type="ChEBI" id="CHEBI:57692"/>
        <dbReference type="ChEBI" id="CHEBI:74257"/>
        <dbReference type="ChEBI" id="CHEBI:456215"/>
        <dbReference type="EC" id="2.7.1.180"/>
    </reaction>
</comment>
<evidence type="ECO:0000256" key="4">
    <source>
        <dbReference type="ARBA" id="ARBA00022630"/>
    </source>
</evidence>
<evidence type="ECO:0000256" key="6">
    <source>
        <dbReference type="ARBA" id="ARBA00022723"/>
    </source>
</evidence>
<dbReference type="Gene3D" id="3.10.520.10">
    <property type="entry name" value="ApbE-like domains"/>
    <property type="match status" value="1"/>
</dbReference>
<evidence type="ECO:0000256" key="8">
    <source>
        <dbReference type="ARBA" id="ARBA00022842"/>
    </source>
</evidence>
<dbReference type="Pfam" id="PF02424">
    <property type="entry name" value="ApbE"/>
    <property type="match status" value="1"/>
</dbReference>
<dbReference type="RefSeq" id="WP_386740762.1">
    <property type="nucleotide sequence ID" value="NZ_JBHSMG010000003.1"/>
</dbReference>
<gene>
    <name evidence="11" type="ORF">ACFPJ4_12440</name>
</gene>
<dbReference type="InterPro" id="IPR003374">
    <property type="entry name" value="ApbE-like_sf"/>
</dbReference>
<evidence type="ECO:0000256" key="9">
    <source>
        <dbReference type="ARBA" id="ARBA00031306"/>
    </source>
</evidence>
<keyword evidence="5 11" id="KW-0808">Transferase</keyword>
<evidence type="ECO:0000256" key="1">
    <source>
        <dbReference type="ARBA" id="ARBA00001946"/>
    </source>
</evidence>
<keyword evidence="12" id="KW-1185">Reference proteome</keyword>
<dbReference type="EMBL" id="JBHSMG010000003">
    <property type="protein sequence ID" value="MFC5503049.1"/>
    <property type="molecule type" value="Genomic_DNA"/>
</dbReference>
<dbReference type="PANTHER" id="PTHR30040:SF2">
    <property type="entry name" value="FAD:PROTEIN FMN TRANSFERASE"/>
    <property type="match status" value="1"/>
</dbReference>
<evidence type="ECO:0000256" key="7">
    <source>
        <dbReference type="ARBA" id="ARBA00022827"/>
    </source>
</evidence>
<dbReference type="GO" id="GO:0016740">
    <property type="term" value="F:transferase activity"/>
    <property type="evidence" value="ECO:0007669"/>
    <property type="project" value="UniProtKB-KW"/>
</dbReference>
<evidence type="ECO:0000313" key="11">
    <source>
        <dbReference type="EMBL" id="MFC5503049.1"/>
    </source>
</evidence>
<organism evidence="11 12">
    <name type="scientific">Lysinimonas soli</name>
    <dbReference type="NCBI Taxonomy" id="1074233"/>
    <lineage>
        <taxon>Bacteria</taxon>
        <taxon>Bacillati</taxon>
        <taxon>Actinomycetota</taxon>
        <taxon>Actinomycetes</taxon>
        <taxon>Micrococcales</taxon>
        <taxon>Microbacteriaceae</taxon>
        <taxon>Lysinimonas</taxon>
    </lineage>
</organism>
<keyword evidence="7" id="KW-0274">FAD</keyword>
<evidence type="ECO:0000256" key="2">
    <source>
        <dbReference type="ARBA" id="ARBA00011955"/>
    </source>
</evidence>
<dbReference type="Proteomes" id="UP001596039">
    <property type="component" value="Unassembled WGS sequence"/>
</dbReference>
<dbReference type="PANTHER" id="PTHR30040">
    <property type="entry name" value="THIAMINE BIOSYNTHESIS LIPOPROTEIN APBE"/>
    <property type="match status" value="1"/>
</dbReference>
<sequence>MIVDPLPVAWTFDAIGTGWRIDTAEPVPEDARAAVEQRIERFDRDWSRFRDDSLVTRIARSPGRHRLPDDAPELLGYYRELYEASGGRVSPLVGRALESLGYDAQYRLVPTSTPARVPAWDDAIAWDGEFLDTVTPVLLDLGAAGKGRLVDLVSAVLVEHGIRRHVVDAGGDLVTRGVPLRVALEHPGDPSKAIGVVDLSGDDPARLALCASAANRRAWGEGLHHVLDAVTGLPTGAVVASWAIAASAMIADGAATALFFDTDPQLYRAHDVITIRMFADGRVEHSPSFSGELFL</sequence>
<evidence type="ECO:0000313" key="12">
    <source>
        <dbReference type="Proteomes" id="UP001596039"/>
    </source>
</evidence>
<proteinExistence type="predicted"/>
<comment type="cofactor">
    <cofactor evidence="1">
        <name>Mg(2+)</name>
        <dbReference type="ChEBI" id="CHEBI:18420"/>
    </cofactor>
</comment>
<protein>
    <recommendedName>
        <fullName evidence="3">FAD:protein FMN transferase</fullName>
        <ecNumber evidence="2">2.7.1.180</ecNumber>
    </recommendedName>
    <alternativeName>
        <fullName evidence="9">Flavin transferase</fullName>
    </alternativeName>
</protein>